<proteinExistence type="predicted"/>
<name>A0A444QDX8_9MICO</name>
<accession>A0A444QDX8</accession>
<evidence type="ECO:0000313" key="3">
    <source>
        <dbReference type="Proteomes" id="UP000288603"/>
    </source>
</evidence>
<dbReference type="RefSeq" id="WP_128496925.1">
    <property type="nucleotide sequence ID" value="NZ_RZNC01000001.1"/>
</dbReference>
<evidence type="ECO:0000313" key="2">
    <source>
        <dbReference type="EMBL" id="RWZ67782.1"/>
    </source>
</evidence>
<feature type="signal peptide" evidence="1">
    <location>
        <begin position="1"/>
        <end position="27"/>
    </location>
</feature>
<dbReference type="AlphaFoldDB" id="A0A444QDX8"/>
<comment type="caution">
    <text evidence="2">The sequence shown here is derived from an EMBL/GenBank/DDBJ whole genome shotgun (WGS) entry which is preliminary data.</text>
</comment>
<organism evidence="2 3">
    <name type="scientific">Labedella populi</name>
    <dbReference type="NCBI Taxonomy" id="2498850"/>
    <lineage>
        <taxon>Bacteria</taxon>
        <taxon>Bacillati</taxon>
        <taxon>Actinomycetota</taxon>
        <taxon>Actinomycetes</taxon>
        <taxon>Micrococcales</taxon>
        <taxon>Microbacteriaceae</taxon>
        <taxon>Labedella</taxon>
    </lineage>
</organism>
<protein>
    <recommendedName>
        <fullName evidence="4">DUF1684 domain-containing protein</fullName>
    </recommendedName>
</protein>
<dbReference type="Proteomes" id="UP000288603">
    <property type="component" value="Unassembled WGS sequence"/>
</dbReference>
<gene>
    <name evidence="2" type="ORF">ELQ92_00440</name>
</gene>
<keyword evidence="3" id="KW-1185">Reference proteome</keyword>
<sequence>MKRTRHPISAAAAVVLASLALSGCAAAPDDEPTAIEKIGDRLEAFEDRLDRIMWSRPSPESLWYQLDPATGMGNPVLAADFAAATMAPHPFAHEVRDDLLTVDVFVSALTRPGGSLFPDASHAYLCASYVIDPYHQSFVREQLDCPVGPSELGDGTGAVVALDDLALDPA</sequence>
<reference evidence="2 3" key="1">
    <citation type="submission" date="2018-12" db="EMBL/GenBank/DDBJ databases">
        <authorList>
            <person name="Li F."/>
        </authorList>
    </citation>
    <scope>NUCLEOTIDE SEQUENCE [LARGE SCALE GENOMIC DNA]</scope>
    <source>
        <strain evidence="2 3">8H24J-4-2</strain>
    </source>
</reference>
<dbReference type="OrthoDB" id="5118018at2"/>
<feature type="chain" id="PRO_5019104240" description="DUF1684 domain-containing protein" evidence="1">
    <location>
        <begin position="28"/>
        <end position="170"/>
    </location>
</feature>
<keyword evidence="1" id="KW-0732">Signal</keyword>
<dbReference type="PROSITE" id="PS51257">
    <property type="entry name" value="PROKAR_LIPOPROTEIN"/>
    <property type="match status" value="1"/>
</dbReference>
<evidence type="ECO:0000256" key="1">
    <source>
        <dbReference type="SAM" id="SignalP"/>
    </source>
</evidence>
<evidence type="ECO:0008006" key="4">
    <source>
        <dbReference type="Google" id="ProtNLM"/>
    </source>
</evidence>
<dbReference type="EMBL" id="RZNC01000001">
    <property type="protein sequence ID" value="RWZ67782.1"/>
    <property type="molecule type" value="Genomic_DNA"/>
</dbReference>